<evidence type="ECO:0000256" key="1">
    <source>
        <dbReference type="ARBA" id="ARBA00005384"/>
    </source>
</evidence>
<keyword evidence="5" id="KW-0805">Transcription regulation</keyword>
<dbReference type="InterPro" id="IPR004839">
    <property type="entry name" value="Aminotransferase_I/II_large"/>
</dbReference>
<dbReference type="Pfam" id="PF00155">
    <property type="entry name" value="Aminotran_1_2"/>
    <property type="match status" value="1"/>
</dbReference>
<evidence type="ECO:0000313" key="10">
    <source>
        <dbReference type="EMBL" id="TDU31063.1"/>
    </source>
</evidence>
<dbReference type="CDD" id="cd00609">
    <property type="entry name" value="AAT_like"/>
    <property type="match status" value="1"/>
</dbReference>
<dbReference type="InterPro" id="IPR036388">
    <property type="entry name" value="WH-like_DNA-bd_sf"/>
</dbReference>
<dbReference type="Gene3D" id="3.90.1150.10">
    <property type="entry name" value="Aspartate Aminotransferase, domain 1"/>
    <property type="match status" value="1"/>
</dbReference>
<keyword evidence="4" id="KW-0663">Pyridoxal phosphate</keyword>
<evidence type="ECO:0000256" key="5">
    <source>
        <dbReference type="ARBA" id="ARBA00023015"/>
    </source>
</evidence>
<dbReference type="PANTHER" id="PTHR46577">
    <property type="entry name" value="HTH-TYPE TRANSCRIPTIONAL REGULATORY PROTEIN GABR"/>
    <property type="match status" value="1"/>
</dbReference>
<keyword evidence="8" id="KW-0175">Coiled coil</keyword>
<keyword evidence="6" id="KW-0238">DNA-binding</keyword>
<dbReference type="Gene3D" id="3.40.640.10">
    <property type="entry name" value="Type I PLP-dependent aspartate aminotransferase-like (Major domain)"/>
    <property type="match status" value="1"/>
</dbReference>
<feature type="domain" description="HTH gntR-type" evidence="9">
    <location>
        <begin position="1"/>
        <end position="69"/>
    </location>
</feature>
<feature type="coiled-coil region" evidence="8">
    <location>
        <begin position="357"/>
        <end position="384"/>
    </location>
</feature>
<proteinExistence type="inferred from homology"/>
<evidence type="ECO:0000256" key="8">
    <source>
        <dbReference type="SAM" id="Coils"/>
    </source>
</evidence>
<dbReference type="RefSeq" id="WP_133879683.1">
    <property type="nucleotide sequence ID" value="NZ_MWIN01000022.1"/>
</dbReference>
<dbReference type="Pfam" id="PF00392">
    <property type="entry name" value="GntR"/>
    <property type="match status" value="1"/>
</dbReference>
<dbReference type="AlphaFoldDB" id="A0A4R7PAI6"/>
<dbReference type="Gene3D" id="1.10.10.10">
    <property type="entry name" value="Winged helix-like DNA-binding domain superfamily/Winged helix DNA-binding domain"/>
    <property type="match status" value="1"/>
</dbReference>
<dbReference type="InterPro" id="IPR015424">
    <property type="entry name" value="PyrdxlP-dep_Trfase"/>
</dbReference>
<reference evidence="10 11" key="1">
    <citation type="submission" date="2019-03" db="EMBL/GenBank/DDBJ databases">
        <title>Genomic Encyclopedia of Type Strains, Phase IV (KMG-IV): sequencing the most valuable type-strain genomes for metagenomic binning, comparative biology and taxonomic classification.</title>
        <authorList>
            <person name="Goeker M."/>
        </authorList>
    </citation>
    <scope>NUCLEOTIDE SEQUENCE [LARGE SCALE GENOMIC DNA]</scope>
    <source>
        <strain evidence="10 11">DSM 26377</strain>
    </source>
</reference>
<evidence type="ECO:0000256" key="3">
    <source>
        <dbReference type="ARBA" id="ARBA00022679"/>
    </source>
</evidence>
<dbReference type="Proteomes" id="UP000295341">
    <property type="component" value="Unassembled WGS sequence"/>
</dbReference>
<evidence type="ECO:0000256" key="4">
    <source>
        <dbReference type="ARBA" id="ARBA00022898"/>
    </source>
</evidence>
<keyword evidence="2" id="KW-0032">Aminotransferase</keyword>
<keyword evidence="7" id="KW-0804">Transcription</keyword>
<gene>
    <name evidence="10" type="ORF">DFR24_0421</name>
</gene>
<dbReference type="SUPFAM" id="SSF53383">
    <property type="entry name" value="PLP-dependent transferases"/>
    <property type="match status" value="1"/>
</dbReference>
<accession>A0A4R7PAI6</accession>
<keyword evidence="3" id="KW-0808">Transferase</keyword>
<dbReference type="GO" id="GO:0030170">
    <property type="term" value="F:pyridoxal phosphate binding"/>
    <property type="evidence" value="ECO:0007669"/>
    <property type="project" value="InterPro"/>
</dbReference>
<comment type="caution">
    <text evidence="10">The sequence shown here is derived from an EMBL/GenBank/DDBJ whole genome shotgun (WGS) entry which is preliminary data.</text>
</comment>
<dbReference type="OrthoDB" id="9804020at2"/>
<evidence type="ECO:0000256" key="6">
    <source>
        <dbReference type="ARBA" id="ARBA00023125"/>
    </source>
</evidence>
<dbReference type="InterPro" id="IPR051446">
    <property type="entry name" value="HTH_trans_reg/aminotransferase"/>
</dbReference>
<dbReference type="PANTHER" id="PTHR46577:SF2">
    <property type="entry name" value="TRANSCRIPTIONAL REGULATORY PROTEIN"/>
    <property type="match status" value="1"/>
</dbReference>
<dbReference type="InterPro" id="IPR000524">
    <property type="entry name" value="Tscrpt_reg_HTH_GntR"/>
</dbReference>
<organism evidence="10 11">
    <name type="scientific">Panacagrimonas perspica</name>
    <dbReference type="NCBI Taxonomy" id="381431"/>
    <lineage>
        <taxon>Bacteria</taxon>
        <taxon>Pseudomonadati</taxon>
        <taxon>Pseudomonadota</taxon>
        <taxon>Gammaproteobacteria</taxon>
        <taxon>Nevskiales</taxon>
        <taxon>Nevskiaceae</taxon>
        <taxon>Panacagrimonas</taxon>
    </lineage>
</organism>
<dbReference type="EMBL" id="SOBT01000008">
    <property type="protein sequence ID" value="TDU31063.1"/>
    <property type="molecule type" value="Genomic_DNA"/>
</dbReference>
<evidence type="ECO:0000256" key="7">
    <source>
        <dbReference type="ARBA" id="ARBA00023163"/>
    </source>
</evidence>
<dbReference type="GO" id="GO:0008483">
    <property type="term" value="F:transaminase activity"/>
    <property type="evidence" value="ECO:0007669"/>
    <property type="project" value="UniProtKB-KW"/>
</dbReference>
<dbReference type="CDD" id="cd07377">
    <property type="entry name" value="WHTH_GntR"/>
    <property type="match status" value="1"/>
</dbReference>
<comment type="similarity">
    <text evidence="1">In the C-terminal section; belongs to the class-I pyridoxal-phosphate-dependent aminotransferase family.</text>
</comment>
<protein>
    <submittedName>
        <fullName evidence="10">GntR family transcriptional regulator</fullName>
    </submittedName>
</protein>
<dbReference type="GO" id="GO:0003677">
    <property type="term" value="F:DNA binding"/>
    <property type="evidence" value="ECO:0007669"/>
    <property type="project" value="UniProtKB-KW"/>
</dbReference>
<keyword evidence="11" id="KW-1185">Reference proteome</keyword>
<dbReference type="FunFam" id="3.40.640.10:FF:000023">
    <property type="entry name" value="Transcriptional regulator, GntR family"/>
    <property type="match status" value="1"/>
</dbReference>
<evidence type="ECO:0000313" key="11">
    <source>
        <dbReference type="Proteomes" id="UP000295341"/>
    </source>
</evidence>
<dbReference type="GO" id="GO:0003700">
    <property type="term" value="F:DNA-binding transcription factor activity"/>
    <property type="evidence" value="ECO:0007669"/>
    <property type="project" value="InterPro"/>
</dbReference>
<sequence length="468" mass="50837">MSLYEQLAEDIQQMIAAGTLPPGSRLPSVRTLRSRRAVSQATVLQSYALLEARGLIESRPRSGYFVASGPPAPSVAARPTDPLAVPVDVSDLVFHILGATRERRLLPFGSAFPSPLLFPLDALAASLSRSTRGLDPWTTVTDLPPGSLALRNEIARRYLASGVEVGADGILVTNGAMEALNLCLQAVTKPGDVVAIESPAFYGALQAIERLGLRAAEVRTDPIDGIDLESLREVLDAQPVAACWFMSSFQNPLGATVPDTRRPQIVRLLAERGIPLIEDDVYGELYYGARAPRPYKCFDRDGLVLHCGGFAKCLAPGWRIGWVAGGRHAPRLERLKTMSSLATNIPAQEGLADYFGRGGYETHLRRLRRRLASQQEEMLAAITRHFPDGTRATRAQGGYFTWVELPERVDALELHRLASAEGIGLSPGPMFSARRAYRNCVRLNHGHPWDATLRAGIARLGALAAQLA</sequence>
<dbReference type="InterPro" id="IPR015422">
    <property type="entry name" value="PyrdxlP-dep_Trfase_small"/>
</dbReference>
<dbReference type="InterPro" id="IPR015421">
    <property type="entry name" value="PyrdxlP-dep_Trfase_major"/>
</dbReference>
<dbReference type="PROSITE" id="PS50949">
    <property type="entry name" value="HTH_GNTR"/>
    <property type="match status" value="1"/>
</dbReference>
<dbReference type="SMART" id="SM00345">
    <property type="entry name" value="HTH_GNTR"/>
    <property type="match status" value="1"/>
</dbReference>
<dbReference type="InterPro" id="IPR036390">
    <property type="entry name" value="WH_DNA-bd_sf"/>
</dbReference>
<evidence type="ECO:0000256" key="2">
    <source>
        <dbReference type="ARBA" id="ARBA00022576"/>
    </source>
</evidence>
<dbReference type="SUPFAM" id="SSF46785">
    <property type="entry name" value="Winged helix' DNA-binding domain"/>
    <property type="match status" value="1"/>
</dbReference>
<name>A0A4R7PAI6_9GAMM</name>
<evidence type="ECO:0000259" key="9">
    <source>
        <dbReference type="PROSITE" id="PS50949"/>
    </source>
</evidence>